<dbReference type="Pfam" id="PF08241">
    <property type="entry name" value="Methyltransf_11"/>
    <property type="match status" value="1"/>
</dbReference>
<comment type="function">
    <text evidence="8">Converts the free carboxyl group of a malonyl-thioester to its methyl ester by transfer of a methyl group from S-adenosyl-L-methionine (SAM). It allows to synthesize pimeloyl-ACP via the fatty acid synthetic pathway.</text>
</comment>
<dbReference type="PANTHER" id="PTHR13090:SF1">
    <property type="entry name" value="ARGININE-HYDROXYLASE NDUFAF5, MITOCHONDRIAL"/>
    <property type="match status" value="1"/>
</dbReference>
<protein>
    <recommendedName>
        <fullName evidence="3 8">Malonyl-[acyl-carrier protein] O-methyltransferase</fullName>
        <shortName evidence="8">Malonyl-ACP O-methyltransferase</shortName>
        <ecNumber evidence="3 8">2.1.1.197</ecNumber>
    </recommendedName>
    <alternativeName>
        <fullName evidence="8">Biotin synthesis protein BioC</fullName>
    </alternativeName>
</protein>
<dbReference type="OrthoDB" id="9786194at2"/>
<sequence>MAAKIDRQKVQDSFHRQANDYDCHAVVQCRVVEKVVGMLQAQQLAPARLLDIGAGTGRLLGRVTELYPEASAVGADLAPGMCRAAAENLAGKRVEMVNADAENLPFAPESFDLVLSTSTYQWLSSLDQAFSEASRVLVPGGLFCFALFGERTLFELRDSYRSALSGASDRSHSFFSRSEVEEALERVGFAGATVTSELEVEMHPDVPELLRSLKRIGAGTTAPVAANGLSERRIMLDMMAAYRSDFGREDGIPATYEVIYGVARKAK</sequence>
<dbReference type="EC" id="2.1.1.197" evidence="3 8"/>
<dbReference type="InterPro" id="IPR029063">
    <property type="entry name" value="SAM-dependent_MTases_sf"/>
</dbReference>
<dbReference type="UniPathway" id="UPA00078"/>
<proteinExistence type="inferred from homology"/>
<evidence type="ECO:0000256" key="8">
    <source>
        <dbReference type="HAMAP-Rule" id="MF_00835"/>
    </source>
</evidence>
<accession>B5EEW0</accession>
<dbReference type="KEGG" id="gbm:Gbem_0833"/>
<dbReference type="RefSeq" id="WP_012529267.1">
    <property type="nucleotide sequence ID" value="NC_011146.1"/>
</dbReference>
<reference evidence="10 11" key="1">
    <citation type="submission" date="2008-07" db="EMBL/GenBank/DDBJ databases">
        <title>Complete sequence of Geobacter bemidjiensis BEM.</title>
        <authorList>
            <consortium name="US DOE Joint Genome Institute"/>
            <person name="Lucas S."/>
            <person name="Copeland A."/>
            <person name="Lapidus A."/>
            <person name="Glavina del Rio T."/>
            <person name="Dalin E."/>
            <person name="Tice H."/>
            <person name="Bruce D."/>
            <person name="Goodwin L."/>
            <person name="Pitluck S."/>
            <person name="Kiss H."/>
            <person name="Brettin T."/>
            <person name="Detter J.C."/>
            <person name="Han C."/>
            <person name="Kuske C.R."/>
            <person name="Schmutz J."/>
            <person name="Larimer F."/>
            <person name="Land M."/>
            <person name="Hauser L."/>
            <person name="Kyrpides N."/>
            <person name="Lykidis A."/>
            <person name="Lovley D."/>
            <person name="Richardson P."/>
        </authorList>
    </citation>
    <scope>NUCLEOTIDE SEQUENCE [LARGE SCALE GENOMIC DNA]</scope>
    <source>
        <strain evidence="11">ATCC BAA-1014 / DSM 16622 / JCM 12645 / Bem</strain>
    </source>
</reference>
<dbReference type="InterPro" id="IPR013216">
    <property type="entry name" value="Methyltransf_11"/>
</dbReference>
<dbReference type="HOGENOM" id="CLU_046586_2_2_7"/>
<organism evidence="10 11">
    <name type="scientific">Citrifermentans bemidjiense (strain ATCC BAA-1014 / DSM 16622 / JCM 12645 / Bem)</name>
    <name type="common">Geobacter bemidjiensis</name>
    <dbReference type="NCBI Taxonomy" id="404380"/>
    <lineage>
        <taxon>Bacteria</taxon>
        <taxon>Pseudomonadati</taxon>
        <taxon>Thermodesulfobacteriota</taxon>
        <taxon>Desulfuromonadia</taxon>
        <taxon>Geobacterales</taxon>
        <taxon>Geobacteraceae</taxon>
        <taxon>Citrifermentans</taxon>
    </lineage>
</organism>
<dbReference type="GO" id="GO:0009102">
    <property type="term" value="P:biotin biosynthetic process"/>
    <property type="evidence" value="ECO:0007669"/>
    <property type="project" value="UniProtKB-UniRule"/>
</dbReference>
<comment type="catalytic activity">
    <reaction evidence="1 8">
        <text>malonyl-[ACP] + S-adenosyl-L-methionine = malonyl-[ACP] methyl ester + S-adenosyl-L-homocysteine</text>
        <dbReference type="Rhea" id="RHEA:17105"/>
        <dbReference type="Rhea" id="RHEA-COMP:9623"/>
        <dbReference type="Rhea" id="RHEA-COMP:9954"/>
        <dbReference type="ChEBI" id="CHEBI:57856"/>
        <dbReference type="ChEBI" id="CHEBI:59789"/>
        <dbReference type="ChEBI" id="CHEBI:78449"/>
        <dbReference type="ChEBI" id="CHEBI:78845"/>
        <dbReference type="EC" id="2.1.1.197"/>
    </reaction>
</comment>
<evidence type="ECO:0000313" key="10">
    <source>
        <dbReference type="EMBL" id="ACH37856.1"/>
    </source>
</evidence>
<keyword evidence="11" id="KW-1185">Reference proteome</keyword>
<evidence type="ECO:0000256" key="3">
    <source>
        <dbReference type="ARBA" id="ARBA00012327"/>
    </source>
</evidence>
<dbReference type="Gene3D" id="3.40.50.150">
    <property type="entry name" value="Vaccinia Virus protein VP39"/>
    <property type="match status" value="1"/>
</dbReference>
<dbReference type="AlphaFoldDB" id="B5EEW0"/>
<dbReference type="STRING" id="404380.Gbem_0833"/>
<evidence type="ECO:0000256" key="1">
    <source>
        <dbReference type="ARBA" id="ARBA00000852"/>
    </source>
</evidence>
<dbReference type="CDD" id="cd02440">
    <property type="entry name" value="AdoMet_MTases"/>
    <property type="match status" value="1"/>
</dbReference>
<dbReference type="Proteomes" id="UP000008825">
    <property type="component" value="Chromosome"/>
</dbReference>
<keyword evidence="6 8" id="KW-0949">S-adenosyl-L-methionine</keyword>
<evidence type="ECO:0000256" key="5">
    <source>
        <dbReference type="ARBA" id="ARBA00022679"/>
    </source>
</evidence>
<dbReference type="SUPFAM" id="SSF53335">
    <property type="entry name" value="S-adenosyl-L-methionine-dependent methyltransferases"/>
    <property type="match status" value="1"/>
</dbReference>
<dbReference type="eggNOG" id="COG2226">
    <property type="taxonomic scope" value="Bacteria"/>
</dbReference>
<name>B5EEW0_CITBB</name>
<evidence type="ECO:0000256" key="7">
    <source>
        <dbReference type="ARBA" id="ARBA00022756"/>
    </source>
</evidence>
<dbReference type="InterPro" id="IPR011814">
    <property type="entry name" value="BioC"/>
</dbReference>
<reference evidence="10 11" key="2">
    <citation type="journal article" date="2010" name="BMC Genomics">
        <title>The genome of Geobacter bemidjiensis, exemplar for the subsurface clade of Geobacter species that predominate in Fe(III)-reducing subsurface environments.</title>
        <authorList>
            <person name="Aklujkar M."/>
            <person name="Young N.D."/>
            <person name="Holmes D."/>
            <person name="Chavan M."/>
            <person name="Risso C."/>
            <person name="Kiss H.E."/>
            <person name="Han C.S."/>
            <person name="Land M.L."/>
            <person name="Lovley D.R."/>
        </authorList>
    </citation>
    <scope>NUCLEOTIDE SEQUENCE [LARGE SCALE GENOMIC DNA]</scope>
    <source>
        <strain evidence="11">ATCC BAA-1014 / DSM 16622 / JCM 12645 / Bem</strain>
    </source>
</reference>
<evidence type="ECO:0000313" key="11">
    <source>
        <dbReference type="Proteomes" id="UP000008825"/>
    </source>
</evidence>
<dbReference type="GO" id="GO:0010340">
    <property type="term" value="F:carboxyl-O-methyltransferase activity"/>
    <property type="evidence" value="ECO:0007669"/>
    <property type="project" value="UniProtKB-UniRule"/>
</dbReference>
<dbReference type="PANTHER" id="PTHR13090">
    <property type="entry name" value="ARGININE-HYDROXYLASE NDUFAF5, MITOCHONDRIAL"/>
    <property type="match status" value="1"/>
</dbReference>
<comment type="pathway">
    <text evidence="2 8">Cofactor biosynthesis; biotin biosynthesis.</text>
</comment>
<evidence type="ECO:0000259" key="9">
    <source>
        <dbReference type="Pfam" id="PF08241"/>
    </source>
</evidence>
<dbReference type="GO" id="GO:0008757">
    <property type="term" value="F:S-adenosylmethionine-dependent methyltransferase activity"/>
    <property type="evidence" value="ECO:0007669"/>
    <property type="project" value="InterPro"/>
</dbReference>
<comment type="similarity">
    <text evidence="8">Belongs to the methyltransferase superfamily.</text>
</comment>
<keyword evidence="4 8" id="KW-0489">Methyltransferase</keyword>
<keyword evidence="5 8" id="KW-0808">Transferase</keyword>
<keyword evidence="7 8" id="KW-0093">Biotin biosynthesis</keyword>
<evidence type="ECO:0000256" key="2">
    <source>
        <dbReference type="ARBA" id="ARBA00004746"/>
    </source>
</evidence>
<dbReference type="InterPro" id="IPR050602">
    <property type="entry name" value="Malonyl-ACP_OMT"/>
</dbReference>
<gene>
    <name evidence="8 10" type="primary">bioC</name>
    <name evidence="10" type="ordered locus">Gbem_0833</name>
</gene>
<dbReference type="EMBL" id="CP001124">
    <property type="protein sequence ID" value="ACH37856.1"/>
    <property type="molecule type" value="Genomic_DNA"/>
</dbReference>
<evidence type="ECO:0000256" key="6">
    <source>
        <dbReference type="ARBA" id="ARBA00022691"/>
    </source>
</evidence>
<dbReference type="GO" id="GO:0032259">
    <property type="term" value="P:methylation"/>
    <property type="evidence" value="ECO:0007669"/>
    <property type="project" value="UniProtKB-KW"/>
</dbReference>
<feature type="domain" description="Methyltransferase type 11" evidence="9">
    <location>
        <begin position="50"/>
        <end position="145"/>
    </location>
</feature>
<evidence type="ECO:0000256" key="4">
    <source>
        <dbReference type="ARBA" id="ARBA00022603"/>
    </source>
</evidence>
<dbReference type="GO" id="GO:0102130">
    <property type="term" value="F:malonyl-CoA methyltransferase activity"/>
    <property type="evidence" value="ECO:0007669"/>
    <property type="project" value="UniProtKB-EC"/>
</dbReference>
<dbReference type="HAMAP" id="MF_00835">
    <property type="entry name" value="BioC"/>
    <property type="match status" value="1"/>
</dbReference>